<dbReference type="EMBL" id="CADIKK010000051">
    <property type="protein sequence ID" value="CAB3807580.1"/>
    <property type="molecule type" value="Genomic_DNA"/>
</dbReference>
<proteinExistence type="predicted"/>
<evidence type="ECO:0000313" key="1">
    <source>
        <dbReference type="EMBL" id="CAB3807580.1"/>
    </source>
</evidence>
<dbReference type="Proteomes" id="UP000494365">
    <property type="component" value="Unassembled WGS sequence"/>
</dbReference>
<sequence>MNSELALFEQFAGKSARGIPRLNLPRKFLFGLMLLGRPRIIPYAAQVYESTVEAFHSLYHPDARHMRVSCIDFVIHGVLLANYQWIVA</sequence>
<gene>
    <name evidence="1" type="ORF">LMG28614_06637</name>
</gene>
<protein>
    <submittedName>
        <fullName evidence="1">Uncharacterized protein</fullName>
    </submittedName>
</protein>
<accession>A0A6S7C2F2</accession>
<evidence type="ECO:0000313" key="2">
    <source>
        <dbReference type="Proteomes" id="UP000494365"/>
    </source>
</evidence>
<organism evidence="1 2">
    <name type="scientific">Paraburkholderia ultramafica</name>
    <dbReference type="NCBI Taxonomy" id="1544867"/>
    <lineage>
        <taxon>Bacteria</taxon>
        <taxon>Pseudomonadati</taxon>
        <taxon>Pseudomonadota</taxon>
        <taxon>Betaproteobacteria</taxon>
        <taxon>Burkholderiales</taxon>
        <taxon>Burkholderiaceae</taxon>
        <taxon>Paraburkholderia</taxon>
    </lineage>
</organism>
<reference evidence="1 2" key="1">
    <citation type="submission" date="2020-04" db="EMBL/GenBank/DDBJ databases">
        <authorList>
            <person name="De Canck E."/>
        </authorList>
    </citation>
    <scope>NUCLEOTIDE SEQUENCE [LARGE SCALE GENOMIC DNA]</scope>
    <source>
        <strain evidence="1 2">LMG 28614</strain>
    </source>
</reference>
<dbReference type="AlphaFoldDB" id="A0A6S7C2F2"/>
<name>A0A6S7C2F2_9BURK</name>
<keyword evidence="2" id="KW-1185">Reference proteome</keyword>